<evidence type="ECO:0000313" key="1">
    <source>
        <dbReference type="EMBL" id="GIH29419.1"/>
    </source>
</evidence>
<sequence>MQVGEATRLHGVLSATRMAGYLQQCGGDFVAALRLHCWNTEISEAFYGPLQYLEVAMRSVMTERLSAHLGRGDWWDDPGANLTYVAQNKIADAARQVTRAGLSASPDRVVEELSFGFWVSLLGSGNNYDQHLWRPALYRAFPGWRGRRRDLHQKLDYLRVLRNKIAHHAPIHHRHLTVDHDRVLECLAYIDVGLAQMVERHSRVVGVLSRRP</sequence>
<evidence type="ECO:0008006" key="3">
    <source>
        <dbReference type="Google" id="ProtNLM"/>
    </source>
</evidence>
<dbReference type="Proteomes" id="UP000640052">
    <property type="component" value="Unassembled WGS sequence"/>
</dbReference>
<organism evidence="1 2">
    <name type="scientific">Acrocarpospora phusangensis</name>
    <dbReference type="NCBI Taxonomy" id="1070424"/>
    <lineage>
        <taxon>Bacteria</taxon>
        <taxon>Bacillati</taxon>
        <taxon>Actinomycetota</taxon>
        <taxon>Actinomycetes</taxon>
        <taxon>Streptosporangiales</taxon>
        <taxon>Streptosporangiaceae</taxon>
        <taxon>Acrocarpospora</taxon>
    </lineage>
</organism>
<reference evidence="1" key="1">
    <citation type="submission" date="2021-01" db="EMBL/GenBank/DDBJ databases">
        <title>Whole genome shotgun sequence of Acrocarpospora phusangensis NBRC 108782.</title>
        <authorList>
            <person name="Komaki H."/>
            <person name="Tamura T."/>
        </authorList>
    </citation>
    <scope>NUCLEOTIDE SEQUENCE</scope>
    <source>
        <strain evidence="1">NBRC 108782</strain>
    </source>
</reference>
<accession>A0A919UQ37</accession>
<keyword evidence="2" id="KW-1185">Reference proteome</keyword>
<proteinExistence type="predicted"/>
<protein>
    <recommendedName>
        <fullName evidence="3">Abi-like protein</fullName>
    </recommendedName>
</protein>
<comment type="caution">
    <text evidence="1">The sequence shown here is derived from an EMBL/GenBank/DDBJ whole genome shotgun (WGS) entry which is preliminary data.</text>
</comment>
<name>A0A919UQ37_9ACTN</name>
<dbReference type="AlphaFoldDB" id="A0A919UQ37"/>
<evidence type="ECO:0000313" key="2">
    <source>
        <dbReference type="Proteomes" id="UP000640052"/>
    </source>
</evidence>
<dbReference type="RefSeq" id="WP_204046027.1">
    <property type="nucleotide sequence ID" value="NZ_BOOA01000125.1"/>
</dbReference>
<gene>
    <name evidence="1" type="ORF">Aph01nite_77290</name>
</gene>
<dbReference type="EMBL" id="BOOA01000125">
    <property type="protein sequence ID" value="GIH29419.1"/>
    <property type="molecule type" value="Genomic_DNA"/>
</dbReference>